<dbReference type="Proteomes" id="UP000032304">
    <property type="component" value="Chromosome 4"/>
</dbReference>
<dbReference type="EMBL" id="CM001743">
    <property type="protein sequence ID" value="KJB25311.1"/>
    <property type="molecule type" value="Genomic_DNA"/>
</dbReference>
<gene>
    <name evidence="1" type="ORF">B456_004G185500</name>
</gene>
<dbReference type="Gramene" id="KJB25311">
    <property type="protein sequence ID" value="KJB25311"/>
    <property type="gene ID" value="B456_004G185500"/>
</dbReference>
<sequence length="102" mass="11479">MKAHIHDHINPSYPVSSNLVKEKQKKKNLLSLYIFSFFGISKGSSKPRNFQNLKVVIQSKLPLLSSLVPLKVSLSDLIFYENIHGSLLIGCCDLEVCCECEL</sequence>
<evidence type="ECO:0000313" key="1">
    <source>
        <dbReference type="EMBL" id="KJB25311.1"/>
    </source>
</evidence>
<evidence type="ECO:0000313" key="2">
    <source>
        <dbReference type="Proteomes" id="UP000032304"/>
    </source>
</evidence>
<name>A0A0D2R760_GOSRA</name>
<keyword evidence="2" id="KW-1185">Reference proteome</keyword>
<reference evidence="1 2" key="1">
    <citation type="journal article" date="2012" name="Nature">
        <title>Repeated polyploidization of Gossypium genomes and the evolution of spinnable cotton fibres.</title>
        <authorList>
            <person name="Paterson A.H."/>
            <person name="Wendel J.F."/>
            <person name="Gundlach H."/>
            <person name="Guo H."/>
            <person name="Jenkins J."/>
            <person name="Jin D."/>
            <person name="Llewellyn D."/>
            <person name="Showmaker K.C."/>
            <person name="Shu S."/>
            <person name="Udall J."/>
            <person name="Yoo M.J."/>
            <person name="Byers R."/>
            <person name="Chen W."/>
            <person name="Doron-Faigenboim A."/>
            <person name="Duke M.V."/>
            <person name="Gong L."/>
            <person name="Grimwood J."/>
            <person name="Grover C."/>
            <person name="Grupp K."/>
            <person name="Hu G."/>
            <person name="Lee T.H."/>
            <person name="Li J."/>
            <person name="Lin L."/>
            <person name="Liu T."/>
            <person name="Marler B.S."/>
            <person name="Page J.T."/>
            <person name="Roberts A.W."/>
            <person name="Romanel E."/>
            <person name="Sanders W.S."/>
            <person name="Szadkowski E."/>
            <person name="Tan X."/>
            <person name="Tang H."/>
            <person name="Xu C."/>
            <person name="Wang J."/>
            <person name="Wang Z."/>
            <person name="Zhang D."/>
            <person name="Zhang L."/>
            <person name="Ashrafi H."/>
            <person name="Bedon F."/>
            <person name="Bowers J.E."/>
            <person name="Brubaker C.L."/>
            <person name="Chee P.W."/>
            <person name="Das S."/>
            <person name="Gingle A.R."/>
            <person name="Haigler C.H."/>
            <person name="Harker D."/>
            <person name="Hoffmann L.V."/>
            <person name="Hovav R."/>
            <person name="Jones D.C."/>
            <person name="Lemke C."/>
            <person name="Mansoor S."/>
            <person name="ur Rahman M."/>
            <person name="Rainville L.N."/>
            <person name="Rambani A."/>
            <person name="Reddy U.K."/>
            <person name="Rong J.K."/>
            <person name="Saranga Y."/>
            <person name="Scheffler B.E."/>
            <person name="Scheffler J.A."/>
            <person name="Stelly D.M."/>
            <person name="Triplett B.A."/>
            <person name="Van Deynze A."/>
            <person name="Vaslin M.F."/>
            <person name="Waghmare V.N."/>
            <person name="Walford S.A."/>
            <person name="Wright R.J."/>
            <person name="Zaki E.A."/>
            <person name="Zhang T."/>
            <person name="Dennis E.S."/>
            <person name="Mayer K.F."/>
            <person name="Peterson D.G."/>
            <person name="Rokhsar D.S."/>
            <person name="Wang X."/>
            <person name="Schmutz J."/>
        </authorList>
    </citation>
    <scope>NUCLEOTIDE SEQUENCE [LARGE SCALE GENOMIC DNA]</scope>
</reference>
<accession>A0A0D2R760</accession>
<protein>
    <submittedName>
        <fullName evidence="1">Uncharacterized protein</fullName>
    </submittedName>
</protein>
<proteinExistence type="predicted"/>
<dbReference type="AlphaFoldDB" id="A0A0D2R760"/>
<organism evidence="1 2">
    <name type="scientific">Gossypium raimondii</name>
    <name type="common">Peruvian cotton</name>
    <name type="synonym">Gossypium klotzschianum subsp. raimondii</name>
    <dbReference type="NCBI Taxonomy" id="29730"/>
    <lineage>
        <taxon>Eukaryota</taxon>
        <taxon>Viridiplantae</taxon>
        <taxon>Streptophyta</taxon>
        <taxon>Embryophyta</taxon>
        <taxon>Tracheophyta</taxon>
        <taxon>Spermatophyta</taxon>
        <taxon>Magnoliopsida</taxon>
        <taxon>eudicotyledons</taxon>
        <taxon>Gunneridae</taxon>
        <taxon>Pentapetalae</taxon>
        <taxon>rosids</taxon>
        <taxon>malvids</taxon>
        <taxon>Malvales</taxon>
        <taxon>Malvaceae</taxon>
        <taxon>Malvoideae</taxon>
        <taxon>Gossypium</taxon>
    </lineage>
</organism>